<dbReference type="SUPFAM" id="SSF53300">
    <property type="entry name" value="vWA-like"/>
    <property type="match status" value="1"/>
</dbReference>
<dbReference type="EMBL" id="JABAIK010000007">
    <property type="protein sequence ID" value="NLS13072.1"/>
    <property type="molecule type" value="Genomic_DNA"/>
</dbReference>
<evidence type="ECO:0000313" key="2">
    <source>
        <dbReference type="EMBL" id="NLS13072.1"/>
    </source>
</evidence>
<evidence type="ECO:0000313" key="3">
    <source>
        <dbReference type="Proteomes" id="UP000535589"/>
    </source>
</evidence>
<accession>A0A7X8YH78</accession>
<organism evidence="2 3">
    <name type="scientific">Vibrio agarilyticus</name>
    <dbReference type="NCBI Taxonomy" id="2726741"/>
    <lineage>
        <taxon>Bacteria</taxon>
        <taxon>Pseudomonadati</taxon>
        <taxon>Pseudomonadota</taxon>
        <taxon>Gammaproteobacteria</taxon>
        <taxon>Vibrionales</taxon>
        <taxon>Vibrionaceae</taxon>
        <taxon>Vibrio</taxon>
    </lineage>
</organism>
<feature type="domain" description="VWFA" evidence="1">
    <location>
        <begin position="160"/>
        <end position="410"/>
    </location>
</feature>
<dbReference type="RefSeq" id="WP_168836162.1">
    <property type="nucleotide sequence ID" value="NZ_JABAIK010000007.1"/>
</dbReference>
<gene>
    <name evidence="2" type="ORF">HGP28_09240</name>
</gene>
<reference evidence="2 3" key="1">
    <citation type="submission" date="2020-04" db="EMBL/GenBank/DDBJ databases">
        <title>Vibrio sp. SM6, a novel species isolated from seawater.</title>
        <authorList>
            <person name="Wang X."/>
        </authorList>
    </citation>
    <scope>NUCLEOTIDE SEQUENCE [LARGE SCALE GENOMIC DNA]</scope>
    <source>
        <strain evidence="2 3">SM6</strain>
    </source>
</reference>
<proteinExistence type="predicted"/>
<dbReference type="InterPro" id="IPR028087">
    <property type="entry name" value="Tad_N"/>
</dbReference>
<dbReference type="AlphaFoldDB" id="A0A7X8YH78"/>
<dbReference type="PROSITE" id="PS50234">
    <property type="entry name" value="VWFA"/>
    <property type="match status" value="1"/>
</dbReference>
<dbReference type="Pfam" id="PF13400">
    <property type="entry name" value="Tad"/>
    <property type="match status" value="1"/>
</dbReference>
<sequence>MMNTQTQQGHAAILCLLLIPALFGLFSLATDGAQMLQDKARLQDALEAASLAIAAHNDDNEDDGSGNGSAVNQRIARSYVSHYMTGMEEIDALKIIKLSCEQIPDCVTGLAQGNSRFFEYQVTATTDHDPYFSGHFDASEKTYQIGGESIARKYQDNAVDVVFVADYSGSMGWDWSGGNQYKYQDLLDVIDAVTVELQKFNNILHADDNTVALVGYNQYVRLQNGDGAGNTCFVNELRYTAGLLDYRKTVTQVFVPKVGCVNNTSASFHDVLPTTDFESFNRVIGQFRPGGTTSSIQGVIRGAQLAALGSNPRRLMIILSDGNDYGSTSGIQNKTIANNLYGSTYQICHKIRSELDRQISGNQQVVSRIAVIGFDYDVASNRGLQDCAGAENVFKAQNKNDILNKILELISEEIGHLH</sequence>
<comment type="caution">
    <text evidence="2">The sequence shown here is derived from an EMBL/GenBank/DDBJ whole genome shotgun (WGS) entry which is preliminary data.</text>
</comment>
<dbReference type="InterPro" id="IPR002035">
    <property type="entry name" value="VWF_A"/>
</dbReference>
<keyword evidence="3" id="KW-1185">Reference proteome</keyword>
<name>A0A7X8YH78_9VIBR</name>
<dbReference type="Proteomes" id="UP000535589">
    <property type="component" value="Unassembled WGS sequence"/>
</dbReference>
<dbReference type="Gene3D" id="3.40.50.410">
    <property type="entry name" value="von Willebrand factor, type A domain"/>
    <property type="match status" value="1"/>
</dbReference>
<dbReference type="SMART" id="SM00327">
    <property type="entry name" value="VWA"/>
    <property type="match status" value="1"/>
</dbReference>
<evidence type="ECO:0000259" key="1">
    <source>
        <dbReference type="PROSITE" id="PS50234"/>
    </source>
</evidence>
<protein>
    <submittedName>
        <fullName evidence="2">Pilus assembly protein</fullName>
    </submittedName>
</protein>
<dbReference type="InterPro" id="IPR036465">
    <property type="entry name" value="vWFA_dom_sf"/>
</dbReference>